<dbReference type="SUPFAM" id="SSF103473">
    <property type="entry name" value="MFS general substrate transporter"/>
    <property type="match status" value="1"/>
</dbReference>
<dbReference type="Pfam" id="PF00083">
    <property type="entry name" value="Sugar_tr"/>
    <property type="match status" value="1"/>
</dbReference>
<evidence type="ECO:0000313" key="10">
    <source>
        <dbReference type="EMBL" id="KAE8385353.1"/>
    </source>
</evidence>
<dbReference type="InterPro" id="IPR003663">
    <property type="entry name" value="Sugar/inositol_transpt"/>
</dbReference>
<dbReference type="PANTHER" id="PTHR48022:SF45">
    <property type="entry name" value="MAJOR FACILITATOR SUPERFAMILY (MFS) PROFILE DOMAIN-CONTAINING PROTEIN-RELATED"/>
    <property type="match status" value="1"/>
</dbReference>
<feature type="transmembrane region" description="Helical" evidence="8">
    <location>
        <begin position="415"/>
        <end position="431"/>
    </location>
</feature>
<dbReference type="EMBL" id="ML735337">
    <property type="protein sequence ID" value="KAE8385353.1"/>
    <property type="molecule type" value="Genomic_DNA"/>
</dbReference>
<proteinExistence type="inferred from homology"/>
<dbReference type="InterPro" id="IPR005829">
    <property type="entry name" value="Sugar_transporter_CS"/>
</dbReference>
<dbReference type="OrthoDB" id="6612291at2759"/>
<dbReference type="PANTHER" id="PTHR48022">
    <property type="entry name" value="PLASTIDIC GLUCOSE TRANSPORTER 4"/>
    <property type="match status" value="1"/>
</dbReference>
<gene>
    <name evidence="10" type="ORF">BDV23DRAFT_188311</name>
</gene>
<feature type="transmembrane region" description="Helical" evidence="8">
    <location>
        <begin position="121"/>
        <end position="139"/>
    </location>
</feature>
<dbReference type="InterPro" id="IPR005828">
    <property type="entry name" value="MFS_sugar_transport-like"/>
</dbReference>
<protein>
    <submittedName>
        <fullName evidence="10">General substrate transporter</fullName>
    </submittedName>
</protein>
<feature type="transmembrane region" description="Helical" evidence="8">
    <location>
        <begin position="151"/>
        <end position="169"/>
    </location>
</feature>
<feature type="transmembrane region" description="Helical" evidence="8">
    <location>
        <begin position="67"/>
        <end position="88"/>
    </location>
</feature>
<evidence type="ECO:0000256" key="5">
    <source>
        <dbReference type="ARBA" id="ARBA00022989"/>
    </source>
</evidence>
<dbReference type="InterPro" id="IPR036259">
    <property type="entry name" value="MFS_trans_sf"/>
</dbReference>
<keyword evidence="4 8" id="KW-0812">Transmembrane</keyword>
<reference evidence="10" key="1">
    <citation type="submission" date="2019-04" db="EMBL/GenBank/DDBJ databases">
        <title>Friends and foes A comparative genomics studyof 23 Aspergillus species from section Flavi.</title>
        <authorList>
            <consortium name="DOE Joint Genome Institute"/>
            <person name="Kjaerbolling I."/>
            <person name="Vesth T."/>
            <person name="Frisvad J.C."/>
            <person name="Nybo J.L."/>
            <person name="Theobald S."/>
            <person name="Kildgaard S."/>
            <person name="Isbrandt T."/>
            <person name="Kuo A."/>
            <person name="Sato A."/>
            <person name="Lyhne E.K."/>
            <person name="Kogle M.E."/>
            <person name="Wiebenga A."/>
            <person name="Kun R.S."/>
            <person name="Lubbers R.J."/>
            <person name="Makela M.R."/>
            <person name="Barry K."/>
            <person name="Chovatia M."/>
            <person name="Clum A."/>
            <person name="Daum C."/>
            <person name="Haridas S."/>
            <person name="He G."/>
            <person name="LaButti K."/>
            <person name="Lipzen A."/>
            <person name="Mondo S."/>
            <person name="Riley R."/>
            <person name="Salamov A."/>
            <person name="Simmons B.A."/>
            <person name="Magnuson J.K."/>
            <person name="Henrissat B."/>
            <person name="Mortensen U.H."/>
            <person name="Larsen T.O."/>
            <person name="Devries R.P."/>
            <person name="Grigoriev I.V."/>
            <person name="Machida M."/>
            <person name="Baker S.E."/>
            <person name="Andersen M.R."/>
        </authorList>
    </citation>
    <scope>NUCLEOTIDE SEQUENCE [LARGE SCALE GENOMIC DNA]</scope>
    <source>
        <strain evidence="10">IBT 14317</strain>
    </source>
</reference>
<evidence type="ECO:0000256" key="8">
    <source>
        <dbReference type="SAM" id="Phobius"/>
    </source>
</evidence>
<feature type="transmembrane region" description="Helical" evidence="8">
    <location>
        <begin position="310"/>
        <end position="333"/>
    </location>
</feature>
<feature type="transmembrane region" description="Helical" evidence="8">
    <location>
        <begin position="7"/>
        <end position="25"/>
    </location>
</feature>
<evidence type="ECO:0000256" key="6">
    <source>
        <dbReference type="ARBA" id="ARBA00023136"/>
    </source>
</evidence>
<evidence type="ECO:0000256" key="7">
    <source>
        <dbReference type="RuleBase" id="RU003346"/>
    </source>
</evidence>
<evidence type="ECO:0000256" key="3">
    <source>
        <dbReference type="ARBA" id="ARBA00022448"/>
    </source>
</evidence>
<feature type="domain" description="Major facilitator superfamily (MFS) profile" evidence="9">
    <location>
        <begin position="12"/>
        <end position="460"/>
    </location>
</feature>
<keyword evidence="6 8" id="KW-0472">Membrane</keyword>
<evidence type="ECO:0000259" key="9">
    <source>
        <dbReference type="PROSITE" id="PS50850"/>
    </source>
</evidence>
<feature type="transmembrane region" description="Helical" evidence="8">
    <location>
        <begin position="270"/>
        <end position="298"/>
    </location>
</feature>
<feature type="transmembrane region" description="Helical" evidence="8">
    <location>
        <begin position="181"/>
        <end position="204"/>
    </location>
</feature>
<dbReference type="AlphaFoldDB" id="A0A5N7BUL8"/>
<keyword evidence="3 7" id="KW-0813">Transport</keyword>
<evidence type="ECO:0000256" key="4">
    <source>
        <dbReference type="ARBA" id="ARBA00022692"/>
    </source>
</evidence>
<dbReference type="InterPro" id="IPR050360">
    <property type="entry name" value="MFS_Sugar_Transporters"/>
</dbReference>
<feature type="transmembrane region" description="Helical" evidence="8">
    <location>
        <begin position="340"/>
        <end position="358"/>
    </location>
</feature>
<feature type="transmembrane region" description="Helical" evidence="8">
    <location>
        <begin position="437"/>
        <end position="456"/>
    </location>
</feature>
<organism evidence="10">
    <name type="scientific">Petromyces alliaceus</name>
    <name type="common">Aspergillus alliaceus</name>
    <dbReference type="NCBI Taxonomy" id="209559"/>
    <lineage>
        <taxon>Eukaryota</taxon>
        <taxon>Fungi</taxon>
        <taxon>Dikarya</taxon>
        <taxon>Ascomycota</taxon>
        <taxon>Pezizomycotina</taxon>
        <taxon>Eurotiomycetes</taxon>
        <taxon>Eurotiomycetidae</taxon>
        <taxon>Eurotiales</taxon>
        <taxon>Aspergillaceae</taxon>
        <taxon>Aspergillus</taxon>
        <taxon>Aspergillus subgen. Circumdati</taxon>
    </lineage>
</organism>
<dbReference type="PRINTS" id="PR00171">
    <property type="entry name" value="SUGRTRNSPORT"/>
</dbReference>
<feature type="transmembrane region" description="Helical" evidence="8">
    <location>
        <begin position="370"/>
        <end position="394"/>
    </location>
</feature>
<dbReference type="FunFam" id="1.20.1250.20:FF:000090">
    <property type="entry name" value="MFS sugar transporter, putative"/>
    <property type="match status" value="1"/>
</dbReference>
<comment type="subcellular location">
    <subcellularLocation>
        <location evidence="1">Membrane</location>
        <topology evidence="1">Multi-pass membrane protein</topology>
    </subcellularLocation>
</comment>
<evidence type="ECO:0000256" key="1">
    <source>
        <dbReference type="ARBA" id="ARBA00004141"/>
    </source>
</evidence>
<dbReference type="NCBIfam" id="TIGR00879">
    <property type="entry name" value="SP"/>
    <property type="match status" value="1"/>
</dbReference>
<name>A0A5N7BUL8_PETAA</name>
<dbReference type="PROSITE" id="PS50850">
    <property type="entry name" value="MFS"/>
    <property type="match status" value="1"/>
</dbReference>
<evidence type="ECO:0000256" key="2">
    <source>
        <dbReference type="ARBA" id="ARBA00010992"/>
    </source>
</evidence>
<dbReference type="PROSITE" id="PS00216">
    <property type="entry name" value="SUGAR_TRANSPORT_1"/>
    <property type="match status" value="1"/>
</dbReference>
<dbReference type="GO" id="GO:0005351">
    <property type="term" value="F:carbohydrate:proton symporter activity"/>
    <property type="evidence" value="ECO:0007669"/>
    <property type="project" value="TreeGrafter"/>
</dbReference>
<feature type="transmembrane region" description="Helical" evidence="8">
    <location>
        <begin position="95"/>
        <end position="115"/>
    </location>
</feature>
<accession>A0A5N7BUL8</accession>
<dbReference type="InterPro" id="IPR020846">
    <property type="entry name" value="MFS_dom"/>
</dbReference>
<dbReference type="Proteomes" id="UP000326877">
    <property type="component" value="Unassembled WGS sequence"/>
</dbReference>
<keyword evidence="5 8" id="KW-1133">Transmembrane helix</keyword>
<comment type="similarity">
    <text evidence="2 7">Belongs to the major facilitator superfamily. Sugar transporter (TC 2.A.1.1) family.</text>
</comment>
<dbReference type="GO" id="GO:0016020">
    <property type="term" value="C:membrane"/>
    <property type="evidence" value="ECO:0007669"/>
    <property type="project" value="UniProtKB-SubCell"/>
</dbReference>
<sequence>MLQGEALRFAQIFLVVCPSFILFGYNQSGVGGLTDFPSWVKQFPEIDTVNTTGVQKSHNATVQGAVVASYTIGALFGSLICTWIGDILGRRRSIFVGACIALIGQALECSAYSLAQFTVGRVILGWGVGMLSATVPVWQSECSPADKRGRNVVLTGMFIAFGFAMTQWINFGFYHMQDQSASWRGSLAIPALFSLTIMSSIFFLPESPRWLVLKNRSDVAQQTLANLRQMDVVSLEIVHELRGIEISLEESSTSGTLGLKDIFTMGEEKLFYRFLLCVVLQFFQQMSGGTLISVYIPIIFENNLQLGASLAKVLAACALTWKFLSCFVGFYVVDRLGRRAAFMISGGGMSMCMLALTVSNSFTNNHTASIISALFIFVYNFFLPVGFLGANFLYPAEVAPVRLRVAMQSISIANQWLWMFVVAMITPTAIADIGYRYYIVFTVIGGLIPPSVYLFYPETMNRSLEEVNQIFHDAPSIMSAVKMSKARPIRSDIIEEVKAKGVAEEIE</sequence>
<dbReference type="Gene3D" id="1.20.1250.20">
    <property type="entry name" value="MFS general substrate transporter like domains"/>
    <property type="match status" value="1"/>
</dbReference>